<dbReference type="InterPro" id="IPR050489">
    <property type="entry name" value="Tyr-tRNA_synthase"/>
</dbReference>
<accession>A0AAV8PZP1</accession>
<dbReference type="EMBL" id="JAQQAF010000008">
    <property type="protein sequence ID" value="KAJ8465626.1"/>
    <property type="molecule type" value="Genomic_DNA"/>
</dbReference>
<keyword evidence="4 9" id="KW-0067">ATP-binding</keyword>
<dbReference type="EC" id="6.1.1.1" evidence="1"/>
<evidence type="ECO:0000256" key="5">
    <source>
        <dbReference type="ARBA" id="ARBA00022917"/>
    </source>
</evidence>
<evidence type="ECO:0000313" key="10">
    <source>
        <dbReference type="EMBL" id="KAJ8465626.1"/>
    </source>
</evidence>
<dbReference type="SUPFAM" id="SSF52374">
    <property type="entry name" value="Nucleotidylyl transferase"/>
    <property type="match status" value="1"/>
</dbReference>
<dbReference type="GO" id="GO:0006437">
    <property type="term" value="P:tyrosyl-tRNA aminoacylation"/>
    <property type="evidence" value="ECO:0007669"/>
    <property type="project" value="TreeGrafter"/>
</dbReference>
<dbReference type="GO" id="GO:0005737">
    <property type="term" value="C:cytoplasm"/>
    <property type="evidence" value="ECO:0007669"/>
    <property type="project" value="TreeGrafter"/>
</dbReference>
<dbReference type="InterPro" id="IPR002305">
    <property type="entry name" value="aa-tRNA-synth_Ic"/>
</dbReference>
<evidence type="ECO:0000256" key="1">
    <source>
        <dbReference type="ARBA" id="ARBA00013160"/>
    </source>
</evidence>
<comment type="caution">
    <text evidence="10">The sequence shown here is derived from an EMBL/GenBank/DDBJ whole genome shotgun (WGS) entry which is preliminary data.</text>
</comment>
<dbReference type="InterPro" id="IPR014729">
    <property type="entry name" value="Rossmann-like_a/b/a_fold"/>
</dbReference>
<keyword evidence="11" id="KW-1185">Reference proteome</keyword>
<gene>
    <name evidence="10" type="ORF">OPV22_028178</name>
</gene>
<reference evidence="10 11" key="1">
    <citation type="submission" date="2022-12" db="EMBL/GenBank/DDBJ databases">
        <title>Chromosome-scale assembly of the Ensete ventricosum genome.</title>
        <authorList>
            <person name="Dussert Y."/>
            <person name="Stocks J."/>
            <person name="Wendawek A."/>
            <person name="Woldeyes F."/>
            <person name="Nichols R.A."/>
            <person name="Borrell J.S."/>
        </authorList>
    </citation>
    <scope>NUCLEOTIDE SEQUENCE [LARGE SCALE GENOMIC DNA]</scope>
    <source>
        <strain evidence="11">cv. Maze</strain>
        <tissue evidence="10">Seeds</tissue>
    </source>
</reference>
<keyword evidence="2 9" id="KW-0436">Ligase</keyword>
<keyword evidence="5 9" id="KW-0648">Protein biosynthesis</keyword>
<dbReference type="Pfam" id="PF00579">
    <property type="entry name" value="tRNA-synt_1b"/>
    <property type="match status" value="1"/>
</dbReference>
<evidence type="ECO:0000313" key="11">
    <source>
        <dbReference type="Proteomes" id="UP001222027"/>
    </source>
</evidence>
<proteinExistence type="inferred from homology"/>
<evidence type="ECO:0000256" key="8">
    <source>
        <dbReference type="ARBA" id="ARBA00048248"/>
    </source>
</evidence>
<comment type="catalytic activity">
    <reaction evidence="8">
        <text>tRNA(Tyr) + L-tyrosine + ATP = L-tyrosyl-tRNA(Tyr) + AMP + diphosphate + H(+)</text>
        <dbReference type="Rhea" id="RHEA:10220"/>
        <dbReference type="Rhea" id="RHEA-COMP:9706"/>
        <dbReference type="Rhea" id="RHEA-COMP:9707"/>
        <dbReference type="ChEBI" id="CHEBI:15378"/>
        <dbReference type="ChEBI" id="CHEBI:30616"/>
        <dbReference type="ChEBI" id="CHEBI:33019"/>
        <dbReference type="ChEBI" id="CHEBI:58315"/>
        <dbReference type="ChEBI" id="CHEBI:78442"/>
        <dbReference type="ChEBI" id="CHEBI:78536"/>
        <dbReference type="ChEBI" id="CHEBI:456215"/>
        <dbReference type="EC" id="6.1.1.1"/>
    </reaction>
</comment>
<keyword evidence="6 9" id="KW-0030">Aminoacyl-tRNA synthetase</keyword>
<evidence type="ECO:0000256" key="4">
    <source>
        <dbReference type="ARBA" id="ARBA00022840"/>
    </source>
</evidence>
<keyword evidence="3 9" id="KW-0547">Nucleotide-binding</keyword>
<dbReference type="AlphaFoldDB" id="A0AAV8PZP1"/>
<dbReference type="GO" id="GO:0005524">
    <property type="term" value="F:ATP binding"/>
    <property type="evidence" value="ECO:0007669"/>
    <property type="project" value="UniProtKB-KW"/>
</dbReference>
<dbReference type="Proteomes" id="UP001222027">
    <property type="component" value="Unassembled WGS sequence"/>
</dbReference>
<dbReference type="GO" id="GO:0004831">
    <property type="term" value="F:tyrosine-tRNA ligase activity"/>
    <property type="evidence" value="ECO:0007669"/>
    <property type="project" value="UniProtKB-EC"/>
</dbReference>
<dbReference type="Gene3D" id="3.40.50.620">
    <property type="entry name" value="HUPs"/>
    <property type="match status" value="1"/>
</dbReference>
<name>A0AAV8PZP1_ENSVE</name>
<evidence type="ECO:0000256" key="2">
    <source>
        <dbReference type="ARBA" id="ARBA00022598"/>
    </source>
</evidence>
<sequence length="179" mass="20291">MQCADIFFLEADICQLGMDRRKVNVLAREYCNDIKRNNKPIIVTLHASWTAGGTGENVKNDPFSSIFMEDEEAEVNVKIRKGYWPPKIVEGNPCLEDIKYIVFPWFGYFGVVPQVENGGTKIYNNMEELILDYESGALHPADLKPALSKALNVILQQGREDATTELTPKFSLKKIWTTC</sequence>
<dbReference type="PANTHER" id="PTHR46264:SF4">
    <property type="entry name" value="TYROSINE--TRNA LIGASE, CYTOPLASMIC"/>
    <property type="match status" value="1"/>
</dbReference>
<dbReference type="PANTHER" id="PTHR46264">
    <property type="entry name" value="TYROSINE-TRNA LIGASE"/>
    <property type="match status" value="1"/>
</dbReference>
<evidence type="ECO:0000256" key="3">
    <source>
        <dbReference type="ARBA" id="ARBA00022741"/>
    </source>
</evidence>
<evidence type="ECO:0000256" key="6">
    <source>
        <dbReference type="ARBA" id="ARBA00023146"/>
    </source>
</evidence>
<protein>
    <recommendedName>
        <fullName evidence="1">tyrosine--tRNA ligase</fullName>
        <ecNumber evidence="1">6.1.1.1</ecNumber>
    </recommendedName>
    <alternativeName>
        <fullName evidence="7">Tyrosyl-tRNA synthetase</fullName>
    </alternativeName>
</protein>
<organism evidence="10 11">
    <name type="scientific">Ensete ventricosum</name>
    <name type="common">Abyssinian banana</name>
    <name type="synonym">Musa ensete</name>
    <dbReference type="NCBI Taxonomy" id="4639"/>
    <lineage>
        <taxon>Eukaryota</taxon>
        <taxon>Viridiplantae</taxon>
        <taxon>Streptophyta</taxon>
        <taxon>Embryophyta</taxon>
        <taxon>Tracheophyta</taxon>
        <taxon>Spermatophyta</taxon>
        <taxon>Magnoliopsida</taxon>
        <taxon>Liliopsida</taxon>
        <taxon>Zingiberales</taxon>
        <taxon>Musaceae</taxon>
        <taxon>Ensete</taxon>
    </lineage>
</organism>
<evidence type="ECO:0000256" key="9">
    <source>
        <dbReference type="RuleBase" id="RU363036"/>
    </source>
</evidence>
<comment type="similarity">
    <text evidence="9">Belongs to the class-I aminoacyl-tRNA synthetase family.</text>
</comment>
<evidence type="ECO:0000256" key="7">
    <source>
        <dbReference type="ARBA" id="ARBA00033323"/>
    </source>
</evidence>